<dbReference type="Pfam" id="PF22758">
    <property type="entry name" value="Phage_cement"/>
    <property type="match status" value="1"/>
</dbReference>
<protein>
    <submittedName>
        <fullName evidence="1">Uncharacterized protein</fullName>
    </submittedName>
</protein>
<dbReference type="Proteomes" id="UP000093391">
    <property type="component" value="Chromosome"/>
</dbReference>
<dbReference type="InterPro" id="IPR054438">
    <property type="entry name" value="Struct_cement_gp24/gp6"/>
</dbReference>
<accession>A0A1B2LZ88</accession>
<reference evidence="1 2" key="1">
    <citation type="submission" date="2016-08" db="EMBL/GenBank/DDBJ databases">
        <authorList>
            <person name="Seilhamer J.J."/>
        </authorList>
    </citation>
    <scope>NUCLEOTIDE SEQUENCE [LARGE SCALE GENOMIC DNA]</scope>
    <source>
        <strain evidence="1 2">BRTC-1</strain>
    </source>
</reference>
<name>A0A1B2LZ88_9GAMM</name>
<sequence length="156" mass="16288">MVKQIDQLPGMRARISGPEDVLSIHVSGDGVFTDGEVVIRNADGKTVSTVTDATNTKFGICLRHGVGKSGRNAAGKEAYQQGDVAPIMTIGSIWVKTTAPVTDINAKVYVKTANATDVAPLGSLSSTDTDGTEFPNASWESISNEQGLAIVRLLGA</sequence>
<organism evidence="1 2">
    <name type="scientific">Acinetobacter larvae</name>
    <dbReference type="NCBI Taxonomy" id="1789224"/>
    <lineage>
        <taxon>Bacteria</taxon>
        <taxon>Pseudomonadati</taxon>
        <taxon>Pseudomonadota</taxon>
        <taxon>Gammaproteobacteria</taxon>
        <taxon>Moraxellales</taxon>
        <taxon>Moraxellaceae</taxon>
        <taxon>Acinetobacter</taxon>
    </lineage>
</organism>
<gene>
    <name evidence="1" type="ORF">BFG52_07800</name>
</gene>
<dbReference type="EMBL" id="CP016895">
    <property type="protein sequence ID" value="AOA58268.1"/>
    <property type="molecule type" value="Genomic_DNA"/>
</dbReference>
<dbReference type="RefSeq" id="WP_067554360.1">
    <property type="nucleotide sequence ID" value="NZ_CP016895.1"/>
</dbReference>
<dbReference type="OrthoDB" id="6687131at2"/>
<dbReference type="KEGG" id="ala:BFG52_07800"/>
<dbReference type="AlphaFoldDB" id="A0A1B2LZ88"/>
<evidence type="ECO:0000313" key="2">
    <source>
        <dbReference type="Proteomes" id="UP000093391"/>
    </source>
</evidence>
<dbReference type="STRING" id="1789224.BFG52_07800"/>
<proteinExistence type="predicted"/>
<evidence type="ECO:0000313" key="1">
    <source>
        <dbReference type="EMBL" id="AOA58268.1"/>
    </source>
</evidence>
<keyword evidence="2" id="KW-1185">Reference proteome</keyword>